<evidence type="ECO:0000313" key="7">
    <source>
        <dbReference type="Proteomes" id="UP001328107"/>
    </source>
</evidence>
<evidence type="ECO:0000259" key="5">
    <source>
        <dbReference type="SMART" id="SM00004"/>
    </source>
</evidence>
<evidence type="ECO:0000256" key="3">
    <source>
        <dbReference type="ARBA" id="ARBA00023180"/>
    </source>
</evidence>
<keyword evidence="2" id="KW-1015">Disulfide bond</keyword>
<keyword evidence="3" id="KW-0325">Glycoprotein</keyword>
<dbReference type="SMART" id="SM00004">
    <property type="entry name" value="NL"/>
    <property type="match status" value="1"/>
</dbReference>
<protein>
    <recommendedName>
        <fullName evidence="5">LNR domain-containing protein</fullName>
    </recommendedName>
</protein>
<dbReference type="Gene3D" id="4.10.470.20">
    <property type="match status" value="1"/>
</dbReference>
<feature type="domain" description="LNR" evidence="5">
    <location>
        <begin position="58"/>
        <end position="98"/>
    </location>
</feature>
<accession>A0AAN5DDS9</accession>
<dbReference type="Pfam" id="PF00066">
    <property type="entry name" value="Notch"/>
    <property type="match status" value="1"/>
</dbReference>
<evidence type="ECO:0000313" key="6">
    <source>
        <dbReference type="EMBL" id="GMR60352.1"/>
    </source>
</evidence>
<feature type="signal peptide" evidence="4">
    <location>
        <begin position="1"/>
        <end position="20"/>
    </location>
</feature>
<dbReference type="Proteomes" id="UP001328107">
    <property type="component" value="Unassembled WGS sequence"/>
</dbReference>
<sequence>MQLPLVCSVVLIASIVQSHGLKNHLPAISEEEANEEIQRAMTRRATESRIRNYPNRHTDRREARAGQCSEYCMKRMGDGICQRACYSNECFYDLGDCASLPFRRCEEMDCDAHCSSDCRLRACSGCHIKRDSEIYLYFFSPFFTPLQLFRGFANVENRIEEKTGLTLELGGLWGFQDGASWPINFIYESKGPVRPWLNETLSLFRVRAGFVDTNDRRTLEVLRKMGTSNRFLATVSPMILSPSESQKNDLLFESDWYSEERERLQQQRQMESRRARN</sequence>
<dbReference type="EMBL" id="BTRK01000006">
    <property type="protein sequence ID" value="GMR60352.1"/>
    <property type="molecule type" value="Genomic_DNA"/>
</dbReference>
<keyword evidence="7" id="KW-1185">Reference proteome</keyword>
<organism evidence="6 7">
    <name type="scientific">Pristionchus mayeri</name>
    <dbReference type="NCBI Taxonomy" id="1317129"/>
    <lineage>
        <taxon>Eukaryota</taxon>
        <taxon>Metazoa</taxon>
        <taxon>Ecdysozoa</taxon>
        <taxon>Nematoda</taxon>
        <taxon>Chromadorea</taxon>
        <taxon>Rhabditida</taxon>
        <taxon>Rhabditina</taxon>
        <taxon>Diplogasteromorpha</taxon>
        <taxon>Diplogasteroidea</taxon>
        <taxon>Neodiplogasteridae</taxon>
        <taxon>Pristionchus</taxon>
    </lineage>
</organism>
<keyword evidence="4" id="KW-0732">Signal</keyword>
<evidence type="ECO:0000256" key="1">
    <source>
        <dbReference type="ARBA" id="ARBA00022737"/>
    </source>
</evidence>
<dbReference type="InterPro" id="IPR000800">
    <property type="entry name" value="Notch_dom"/>
</dbReference>
<reference evidence="7" key="1">
    <citation type="submission" date="2022-10" db="EMBL/GenBank/DDBJ databases">
        <title>Genome assembly of Pristionchus species.</title>
        <authorList>
            <person name="Yoshida K."/>
            <person name="Sommer R.J."/>
        </authorList>
    </citation>
    <scope>NUCLEOTIDE SEQUENCE [LARGE SCALE GENOMIC DNA]</scope>
    <source>
        <strain evidence="7">RS5460</strain>
    </source>
</reference>
<name>A0AAN5DDS9_9BILA</name>
<feature type="chain" id="PRO_5043043083" description="LNR domain-containing protein" evidence="4">
    <location>
        <begin position="21"/>
        <end position="277"/>
    </location>
</feature>
<comment type="caution">
    <text evidence="6">The sequence shown here is derived from an EMBL/GenBank/DDBJ whole genome shotgun (WGS) entry which is preliminary data.</text>
</comment>
<gene>
    <name evidence="6" type="ORF">PMAYCL1PPCAC_30547</name>
</gene>
<proteinExistence type="predicted"/>
<evidence type="ECO:0000256" key="2">
    <source>
        <dbReference type="ARBA" id="ARBA00023157"/>
    </source>
</evidence>
<dbReference type="AlphaFoldDB" id="A0AAN5DDS9"/>
<evidence type="ECO:0000256" key="4">
    <source>
        <dbReference type="SAM" id="SignalP"/>
    </source>
</evidence>
<keyword evidence="1" id="KW-0677">Repeat</keyword>